<gene>
    <name evidence="6" type="ordered locus">Exig_1375</name>
</gene>
<dbReference type="KEGG" id="esi:Exig_1375"/>
<reference evidence="6 7" key="1">
    <citation type="journal article" date="2006" name="Extremophiles">
        <title>Characterization of Exiguobacterium isolates from the Siberian permafrost. Description of Exiguobacterium sibiricum sp. nov.</title>
        <authorList>
            <person name="Rodrigues D.F."/>
            <person name="Goris J."/>
            <person name="Vishnivetskaya T."/>
            <person name="Gilichinsky D."/>
            <person name="Thomashow M.F."/>
            <person name="Tiedje J.M."/>
        </authorList>
    </citation>
    <scope>NUCLEOTIDE SEQUENCE [LARGE SCALE GENOMIC DNA]</scope>
    <source>
        <strain evidence="7">DSM 17290 / CIP 109462 / JCM 13490 / 255-15</strain>
    </source>
</reference>
<evidence type="ECO:0000256" key="3">
    <source>
        <dbReference type="ARBA" id="ARBA00022989"/>
    </source>
</evidence>
<evidence type="ECO:0000256" key="5">
    <source>
        <dbReference type="SAM" id="Phobius"/>
    </source>
</evidence>
<keyword evidence="3 5" id="KW-1133">Transmembrane helix</keyword>
<comment type="subcellular location">
    <subcellularLocation>
        <location evidence="1">Membrane</location>
    </subcellularLocation>
</comment>
<dbReference type="STRING" id="262543.Exig_1375"/>
<reference evidence="7" key="3">
    <citation type="submission" date="2008-04" db="EMBL/GenBank/DDBJ databases">
        <title>Complete sequence of chromosome of Exiguobacterium sibiricum 255-15.</title>
        <authorList>
            <consortium name="US DOE Joint Genome Institute"/>
            <person name="Copeland A."/>
            <person name="Lucas S."/>
            <person name="Lapidus A."/>
            <person name="Glavina del Rio T."/>
            <person name="Dalin E."/>
            <person name="Tice H."/>
            <person name="Bruce D."/>
            <person name="Goodwin L."/>
            <person name="Pitluck S."/>
            <person name="Kiss H."/>
            <person name="Chertkov O."/>
            <person name="Monk C."/>
            <person name="Brettin T."/>
            <person name="Detter J.C."/>
            <person name="Han C."/>
            <person name="Kuske C.R."/>
            <person name="Schmutz J."/>
            <person name="Larimer F."/>
            <person name="Land M."/>
            <person name="Hauser L."/>
            <person name="Kyrpides N."/>
            <person name="Mikhailova N."/>
            <person name="Vishnivetskaya T."/>
            <person name="Rodrigues D.F."/>
            <person name="Gilichinsky D."/>
            <person name="Tiedje J."/>
            <person name="Richardson P."/>
        </authorList>
    </citation>
    <scope>NUCLEOTIDE SEQUENCE [LARGE SCALE GENOMIC DNA]</scope>
    <source>
        <strain evidence="7">DSM 17290 / CIP 109462 / JCM 13490 / 255-15</strain>
    </source>
</reference>
<dbReference type="GO" id="GO:0016020">
    <property type="term" value="C:membrane"/>
    <property type="evidence" value="ECO:0007669"/>
    <property type="project" value="UniProtKB-SubCell"/>
</dbReference>
<dbReference type="AlphaFoldDB" id="B1YFG9"/>
<organism evidence="6 7">
    <name type="scientific">Exiguobacterium sibiricum (strain DSM 17290 / CCUG 55495 / CIP 109462 / JCM 13490 / 255-15)</name>
    <dbReference type="NCBI Taxonomy" id="262543"/>
    <lineage>
        <taxon>Bacteria</taxon>
        <taxon>Bacillati</taxon>
        <taxon>Bacillota</taxon>
        <taxon>Bacilli</taxon>
        <taxon>Bacillales</taxon>
        <taxon>Bacillales Family XII. Incertae Sedis</taxon>
        <taxon>Exiguobacterium</taxon>
    </lineage>
</organism>
<feature type="transmembrane region" description="Helical" evidence="5">
    <location>
        <begin position="7"/>
        <end position="28"/>
    </location>
</feature>
<keyword evidence="7" id="KW-1185">Reference proteome</keyword>
<reference evidence="6 7" key="2">
    <citation type="journal article" date="2008" name="BMC Genomics">
        <title>Architecture of thermal adaptation in an Exiguobacterium sibiricum strain isolated from 3 million year old permafrost: a genome and transcriptome approach.</title>
        <authorList>
            <person name="Rodrigues D.F."/>
            <person name="Ivanova N."/>
            <person name="He Z."/>
            <person name="Huebner M."/>
            <person name="Zhou J."/>
            <person name="Tiedje J.M."/>
        </authorList>
    </citation>
    <scope>NUCLEOTIDE SEQUENCE [LARGE SCALE GENOMIC DNA]</scope>
    <source>
        <strain evidence="7">DSM 17290 / CIP 109462 / JCM 13490 / 255-15</strain>
    </source>
</reference>
<sequence length="88" mass="10029">MKERLIALIRLFVPLYSFVNLTLLAFGYTPLPFETNQIETALTALLGAGSLLYAWWKNNNLTEAAQQAQVMLREWKGQVRREGQEKSG</sequence>
<keyword evidence="4 5" id="KW-0472">Membrane</keyword>
<evidence type="ECO:0000256" key="2">
    <source>
        <dbReference type="ARBA" id="ARBA00022692"/>
    </source>
</evidence>
<accession>B1YFG9</accession>
<dbReference type="eggNOG" id="ENOG5033B7V">
    <property type="taxonomic scope" value="Bacteria"/>
</dbReference>
<proteinExistence type="predicted"/>
<dbReference type="InterPro" id="IPR006479">
    <property type="entry name" value="Holin"/>
</dbReference>
<evidence type="ECO:0000256" key="4">
    <source>
        <dbReference type="ARBA" id="ARBA00023136"/>
    </source>
</evidence>
<dbReference type="EMBL" id="CP001022">
    <property type="protein sequence ID" value="ACB60845.1"/>
    <property type="molecule type" value="Genomic_DNA"/>
</dbReference>
<dbReference type="OrthoDB" id="2353897at2"/>
<keyword evidence="2 5" id="KW-0812">Transmembrane</keyword>
<name>B1YFG9_EXIS2</name>
<evidence type="ECO:0000256" key="1">
    <source>
        <dbReference type="ARBA" id="ARBA00004370"/>
    </source>
</evidence>
<evidence type="ECO:0000313" key="7">
    <source>
        <dbReference type="Proteomes" id="UP000001681"/>
    </source>
</evidence>
<protein>
    <submittedName>
        <fullName evidence="6">Holin SPP1 family protein</fullName>
    </submittedName>
</protein>
<dbReference type="HOGENOM" id="CLU_174074_1_0_9"/>
<feature type="transmembrane region" description="Helical" evidence="5">
    <location>
        <begin position="40"/>
        <end position="56"/>
    </location>
</feature>
<dbReference type="RefSeq" id="WP_012370266.1">
    <property type="nucleotide sequence ID" value="NC_010556.1"/>
</dbReference>
<dbReference type="Proteomes" id="UP000001681">
    <property type="component" value="Chromosome"/>
</dbReference>
<evidence type="ECO:0000313" key="6">
    <source>
        <dbReference type="EMBL" id="ACB60845.1"/>
    </source>
</evidence>
<dbReference type="Pfam" id="PF04688">
    <property type="entry name" value="Holin_SPP1"/>
    <property type="match status" value="1"/>
</dbReference>